<proteinExistence type="predicted"/>
<organism evidence="1">
    <name type="scientific">Anguilla anguilla</name>
    <name type="common">European freshwater eel</name>
    <name type="synonym">Muraena anguilla</name>
    <dbReference type="NCBI Taxonomy" id="7936"/>
    <lineage>
        <taxon>Eukaryota</taxon>
        <taxon>Metazoa</taxon>
        <taxon>Chordata</taxon>
        <taxon>Craniata</taxon>
        <taxon>Vertebrata</taxon>
        <taxon>Euteleostomi</taxon>
        <taxon>Actinopterygii</taxon>
        <taxon>Neopterygii</taxon>
        <taxon>Teleostei</taxon>
        <taxon>Anguilliformes</taxon>
        <taxon>Anguillidae</taxon>
        <taxon>Anguilla</taxon>
    </lineage>
</organism>
<dbReference type="AlphaFoldDB" id="A0A0E9SL09"/>
<name>A0A0E9SL09_ANGAN</name>
<reference evidence="1" key="1">
    <citation type="submission" date="2014-11" db="EMBL/GenBank/DDBJ databases">
        <authorList>
            <person name="Amaro Gonzalez C."/>
        </authorList>
    </citation>
    <scope>NUCLEOTIDE SEQUENCE</scope>
</reference>
<dbReference type="EMBL" id="GBXM01067242">
    <property type="protein sequence ID" value="JAH41335.1"/>
    <property type="molecule type" value="Transcribed_RNA"/>
</dbReference>
<protein>
    <submittedName>
        <fullName evidence="1">Uncharacterized protein</fullName>
    </submittedName>
</protein>
<evidence type="ECO:0000313" key="1">
    <source>
        <dbReference type="EMBL" id="JAH41335.1"/>
    </source>
</evidence>
<reference evidence="1" key="2">
    <citation type="journal article" date="2015" name="Fish Shellfish Immunol.">
        <title>Early steps in the European eel (Anguilla anguilla)-Vibrio vulnificus interaction in the gills: Role of the RtxA13 toxin.</title>
        <authorList>
            <person name="Callol A."/>
            <person name="Pajuelo D."/>
            <person name="Ebbesson L."/>
            <person name="Teles M."/>
            <person name="MacKenzie S."/>
            <person name="Amaro C."/>
        </authorList>
    </citation>
    <scope>NUCLEOTIDE SEQUENCE</scope>
</reference>
<sequence>MRLKSLRLKFAYFPLLLSPGETRTTPVFYVF</sequence>
<accession>A0A0E9SL09</accession>